<name>A0ABD4XXC4_STUST</name>
<proteinExistence type="predicted"/>
<dbReference type="AlphaFoldDB" id="A0ABD4XXC4"/>
<dbReference type="Proteomes" id="UP001161139">
    <property type="component" value="Unassembled WGS sequence"/>
</dbReference>
<protein>
    <submittedName>
        <fullName evidence="1">Uncharacterized protein</fullName>
    </submittedName>
</protein>
<dbReference type="EMBL" id="JAOCDG010000003">
    <property type="protein sequence ID" value="MDH0687019.1"/>
    <property type="molecule type" value="Genomic_DNA"/>
</dbReference>
<comment type="caution">
    <text evidence="1">The sequence shown here is derived from an EMBL/GenBank/DDBJ whole genome shotgun (WGS) entry which is preliminary data.</text>
</comment>
<organism evidence="1 2">
    <name type="scientific">Stutzerimonas stutzeri</name>
    <name type="common">Pseudomonas stutzeri</name>
    <dbReference type="NCBI Taxonomy" id="316"/>
    <lineage>
        <taxon>Bacteria</taxon>
        <taxon>Pseudomonadati</taxon>
        <taxon>Pseudomonadota</taxon>
        <taxon>Gammaproteobacteria</taxon>
        <taxon>Pseudomonadales</taxon>
        <taxon>Pseudomonadaceae</taxon>
        <taxon>Stutzerimonas</taxon>
    </lineage>
</organism>
<reference evidence="1" key="1">
    <citation type="submission" date="2022-09" db="EMBL/GenBank/DDBJ databases">
        <title>Intensive care unit water sources are persistently colonized with multi-drug resistant bacteria and are the site of extensive horizontal gene transfer of antibiotic resistance genes.</title>
        <authorList>
            <person name="Diorio-Toth L."/>
        </authorList>
    </citation>
    <scope>NUCLEOTIDE SEQUENCE</scope>
    <source>
        <strain evidence="1">GD03864</strain>
    </source>
</reference>
<gene>
    <name evidence="1" type="ORF">N5D09_02820</name>
</gene>
<accession>A0ABD4XXC4</accession>
<dbReference type="RefSeq" id="WP_172882210.1">
    <property type="nucleotide sequence ID" value="NZ_JAOCDG010000003.1"/>
</dbReference>
<evidence type="ECO:0000313" key="1">
    <source>
        <dbReference type="EMBL" id="MDH0687019.1"/>
    </source>
</evidence>
<sequence length="84" mass="9389">MANQAERKRLAEWFRAIAQHIEGNEIERPPLAAMIVLSGAEGDEVLHVGYQQQEVSLAQAGTAAQRLATAPYPRRGGNFFDRRR</sequence>
<evidence type="ECO:0000313" key="2">
    <source>
        <dbReference type="Proteomes" id="UP001161139"/>
    </source>
</evidence>